<dbReference type="Pfam" id="PF10509">
    <property type="entry name" value="GalKase_gal_bdg"/>
    <property type="match status" value="1"/>
</dbReference>
<evidence type="ECO:0000256" key="2">
    <source>
        <dbReference type="ARBA" id="ARBA00006566"/>
    </source>
</evidence>
<keyword evidence="10" id="KW-0299">Galactose metabolism</keyword>
<dbReference type="PROSITE" id="PS00106">
    <property type="entry name" value="GALACTOKINASE"/>
    <property type="match status" value="1"/>
</dbReference>
<reference evidence="18 19" key="1">
    <citation type="submission" date="2015-03" db="EMBL/GenBank/DDBJ databases">
        <authorList>
            <person name="Radwan O."/>
            <person name="Al-Naeli F.A."/>
            <person name="Rendon G.A."/>
            <person name="Fields C."/>
        </authorList>
    </citation>
    <scope>NUCLEOTIDE SEQUENCE [LARGE SCALE GENOMIC DNA]</scope>
    <source>
        <strain evidence="18">CR-DP1</strain>
    </source>
</reference>
<dbReference type="InterPro" id="IPR014721">
    <property type="entry name" value="Ribsml_uS5_D2-typ_fold_subgr"/>
</dbReference>
<evidence type="ECO:0000256" key="3">
    <source>
        <dbReference type="ARBA" id="ARBA00012315"/>
    </source>
</evidence>
<evidence type="ECO:0000256" key="9">
    <source>
        <dbReference type="ARBA" id="ARBA00023011"/>
    </source>
</evidence>
<evidence type="ECO:0000256" key="14">
    <source>
        <dbReference type="ARBA" id="ARBA00029590"/>
    </source>
</evidence>
<comment type="pathway">
    <text evidence="1">Carbohydrate metabolism; galactose metabolism.</text>
</comment>
<dbReference type="PANTHER" id="PTHR10457:SF7">
    <property type="entry name" value="GALACTOKINASE-RELATED"/>
    <property type="match status" value="1"/>
</dbReference>
<keyword evidence="6" id="KW-0547">Nucleotide-binding</keyword>
<dbReference type="SUPFAM" id="SSF54211">
    <property type="entry name" value="Ribosomal protein S5 domain 2-like"/>
    <property type="match status" value="1"/>
</dbReference>
<keyword evidence="9" id="KW-0444">Lipid biosynthesis</keyword>
<evidence type="ECO:0000256" key="1">
    <source>
        <dbReference type="ARBA" id="ARBA00004947"/>
    </source>
</evidence>
<dbReference type="FunFam" id="1.20.1440.340:FF:000003">
    <property type="entry name" value="GAL1p Galactokinase"/>
    <property type="match status" value="1"/>
</dbReference>
<keyword evidence="19" id="KW-1185">Reference proteome</keyword>
<feature type="domain" description="GHMP kinase N-terminal" evidence="16">
    <location>
        <begin position="126"/>
        <end position="216"/>
    </location>
</feature>
<organism evidence="18 19">
    <name type="scientific">Thielaviopsis punctulata</name>
    <dbReference type="NCBI Taxonomy" id="72032"/>
    <lineage>
        <taxon>Eukaryota</taxon>
        <taxon>Fungi</taxon>
        <taxon>Dikarya</taxon>
        <taxon>Ascomycota</taxon>
        <taxon>Pezizomycotina</taxon>
        <taxon>Sordariomycetes</taxon>
        <taxon>Hypocreomycetidae</taxon>
        <taxon>Microascales</taxon>
        <taxon>Ceratocystidaceae</taxon>
        <taxon>Thielaviopsis</taxon>
    </lineage>
</organism>
<dbReference type="InterPro" id="IPR006203">
    <property type="entry name" value="GHMP_knse_ATP-bd_CS"/>
</dbReference>
<dbReference type="InterPro" id="IPR020568">
    <property type="entry name" value="Ribosomal_Su5_D2-typ_SF"/>
</dbReference>
<dbReference type="SUPFAM" id="SSF55060">
    <property type="entry name" value="GHMP Kinase, C-terminal domain"/>
    <property type="match status" value="1"/>
</dbReference>
<dbReference type="EC" id="2.7.1.6" evidence="3"/>
<dbReference type="GO" id="GO:0006012">
    <property type="term" value="P:galactose metabolic process"/>
    <property type="evidence" value="ECO:0007669"/>
    <property type="project" value="UniProtKB-UniPathway"/>
</dbReference>
<name>A0A0F4ZD71_9PEZI</name>
<keyword evidence="7" id="KW-0418">Kinase</keyword>
<dbReference type="InterPro" id="IPR006204">
    <property type="entry name" value="GHMP_kinase_N_dom"/>
</dbReference>
<feature type="domain" description="Galactokinase N-terminal" evidence="17">
    <location>
        <begin position="36"/>
        <end position="83"/>
    </location>
</feature>
<dbReference type="Proteomes" id="UP000033483">
    <property type="component" value="Unassembled WGS sequence"/>
</dbReference>
<evidence type="ECO:0000313" key="19">
    <source>
        <dbReference type="Proteomes" id="UP000033483"/>
    </source>
</evidence>
<keyword evidence="9" id="KW-0752">Steroid biosynthesis</keyword>
<dbReference type="UniPathway" id="UPA00214"/>
<dbReference type="PRINTS" id="PR00959">
    <property type="entry name" value="MEVGALKINASE"/>
</dbReference>
<dbReference type="InterPro" id="IPR006206">
    <property type="entry name" value="Mevalonate/galactokinase"/>
</dbReference>
<evidence type="ECO:0000256" key="5">
    <source>
        <dbReference type="ARBA" id="ARBA00022679"/>
    </source>
</evidence>
<evidence type="ECO:0000256" key="10">
    <source>
        <dbReference type="ARBA" id="ARBA00023144"/>
    </source>
</evidence>
<comment type="catalytic activity">
    <reaction evidence="15">
        <text>alpha-D-galactose + ATP = alpha-D-galactose 1-phosphate + ADP + H(+)</text>
        <dbReference type="Rhea" id="RHEA:13553"/>
        <dbReference type="ChEBI" id="CHEBI:15378"/>
        <dbReference type="ChEBI" id="CHEBI:28061"/>
        <dbReference type="ChEBI" id="CHEBI:30616"/>
        <dbReference type="ChEBI" id="CHEBI:58336"/>
        <dbReference type="ChEBI" id="CHEBI:456216"/>
        <dbReference type="EC" id="2.7.1.6"/>
    </reaction>
    <physiologicalReaction direction="left-to-right" evidence="15">
        <dbReference type="Rhea" id="RHEA:13554"/>
    </physiologicalReaction>
</comment>
<dbReference type="EMBL" id="LAEV01001434">
    <property type="protein sequence ID" value="KKA28081.1"/>
    <property type="molecule type" value="Genomic_DNA"/>
</dbReference>
<proteinExistence type="inferred from homology"/>
<sequence>MTETDQFVPTASSLQDIYPPDAVLAQAPRWSNLVDTFSASFGHAPHAIARSPGRVNLIGEHIDYSLYSVLPTALTLDILVAVSAIPSADARTHFSLHNTNPAFTARSFALFPPDVPIDPAVPDWANYVKAGIRGALQLHPAAAPLHIHMLIDGSVPAGGGLSSSAALVLASALAVLRIRAPHLAIDKAALTQLAIASERSVGVNSGGMDQAASVFARPDSVLHVRFAPALAAQPVRMPAGLAVLVVHSGVVSRKHVAAGRQYNLRVVECSLAAAVLQAAENGGAEMDTDTSPLGVSLGGFHEAYGRTRGDFSALSERAQLCVLEDVARRRLDSEEGYTRAEVARLLGVTVAQLEMRFLEAFPVDAERFKLQQRAVHVFSEAQRVLEFVELLRAAEQEAEVETAGLAAQLGALMDASQASCRDLYECSHPCLDEICAIARRNGAVGSRLTGA</sequence>
<dbReference type="PANTHER" id="PTHR10457">
    <property type="entry name" value="MEVALONATE KINASE/GALACTOKINASE"/>
    <property type="match status" value="1"/>
</dbReference>
<comment type="similarity">
    <text evidence="2">Belongs to the GHMP kinase family. GalK subfamily.</text>
</comment>
<evidence type="ECO:0000256" key="13">
    <source>
        <dbReference type="ARBA" id="ARBA00023277"/>
    </source>
</evidence>
<feature type="non-terminal residue" evidence="18">
    <location>
        <position position="451"/>
    </location>
</feature>
<dbReference type="PRINTS" id="PR00473">
    <property type="entry name" value="GALCTOKINASE"/>
</dbReference>
<evidence type="ECO:0000256" key="4">
    <source>
        <dbReference type="ARBA" id="ARBA00019487"/>
    </source>
</evidence>
<keyword evidence="12" id="KW-0753">Steroid metabolism</keyword>
<evidence type="ECO:0000256" key="7">
    <source>
        <dbReference type="ARBA" id="ARBA00022777"/>
    </source>
</evidence>
<dbReference type="InterPro" id="IPR000705">
    <property type="entry name" value="Galactokinase"/>
</dbReference>
<keyword evidence="12" id="KW-0443">Lipid metabolism</keyword>
<evidence type="ECO:0000313" key="18">
    <source>
        <dbReference type="EMBL" id="KKA28081.1"/>
    </source>
</evidence>
<dbReference type="PIRSF" id="PIRSF000530">
    <property type="entry name" value="Galactokinase"/>
    <property type="match status" value="1"/>
</dbReference>
<gene>
    <name evidence="18" type="ORF">TD95_005280</name>
</gene>
<dbReference type="NCBIfam" id="TIGR00131">
    <property type="entry name" value="gal_kin"/>
    <property type="match status" value="1"/>
</dbReference>
<dbReference type="OrthoDB" id="187738at2759"/>
<evidence type="ECO:0000256" key="15">
    <source>
        <dbReference type="ARBA" id="ARBA00049538"/>
    </source>
</evidence>
<evidence type="ECO:0000259" key="17">
    <source>
        <dbReference type="Pfam" id="PF10509"/>
    </source>
</evidence>
<dbReference type="GO" id="GO:0005829">
    <property type="term" value="C:cytosol"/>
    <property type="evidence" value="ECO:0007669"/>
    <property type="project" value="TreeGrafter"/>
</dbReference>
<keyword evidence="13" id="KW-0119">Carbohydrate metabolism</keyword>
<dbReference type="AlphaFoldDB" id="A0A0F4ZD71"/>
<accession>A0A0F4ZD71</accession>
<evidence type="ECO:0000259" key="16">
    <source>
        <dbReference type="Pfam" id="PF00288"/>
    </source>
</evidence>
<protein>
    <recommendedName>
        <fullName evidence="4">Galactokinase</fullName>
        <ecNumber evidence="3">2.7.1.6</ecNumber>
    </recommendedName>
    <alternativeName>
        <fullName evidence="14">Galactose kinase</fullName>
    </alternativeName>
</protein>
<keyword evidence="11" id="KW-1207">Sterol metabolism</keyword>
<dbReference type="PROSITE" id="PS00627">
    <property type="entry name" value="GHMP_KINASES_ATP"/>
    <property type="match status" value="1"/>
</dbReference>
<keyword evidence="9" id="KW-0756">Sterol biosynthesis</keyword>
<dbReference type="InterPro" id="IPR019539">
    <property type="entry name" value="GalKase_N"/>
</dbReference>
<dbReference type="Pfam" id="PF00288">
    <property type="entry name" value="GHMP_kinases_N"/>
    <property type="match status" value="1"/>
</dbReference>
<dbReference type="GO" id="GO:0005524">
    <property type="term" value="F:ATP binding"/>
    <property type="evidence" value="ECO:0007669"/>
    <property type="project" value="UniProtKB-KW"/>
</dbReference>
<dbReference type="Gene3D" id="1.20.1440.340">
    <property type="match status" value="1"/>
</dbReference>
<evidence type="ECO:0000256" key="8">
    <source>
        <dbReference type="ARBA" id="ARBA00022840"/>
    </source>
</evidence>
<keyword evidence="5" id="KW-0808">Transferase</keyword>
<dbReference type="InterPro" id="IPR036554">
    <property type="entry name" value="GHMP_kinase_C_sf"/>
</dbReference>
<dbReference type="InterPro" id="IPR019741">
    <property type="entry name" value="Galactokinase_CS"/>
</dbReference>
<keyword evidence="8" id="KW-0067">ATP-binding</keyword>
<dbReference type="GO" id="GO:0016126">
    <property type="term" value="P:sterol biosynthetic process"/>
    <property type="evidence" value="ECO:0007669"/>
    <property type="project" value="UniProtKB-KW"/>
</dbReference>
<dbReference type="Gene3D" id="3.30.230.10">
    <property type="match status" value="1"/>
</dbReference>
<evidence type="ECO:0000256" key="6">
    <source>
        <dbReference type="ARBA" id="ARBA00022741"/>
    </source>
</evidence>
<dbReference type="GO" id="GO:0004335">
    <property type="term" value="F:galactokinase activity"/>
    <property type="evidence" value="ECO:0007669"/>
    <property type="project" value="UniProtKB-EC"/>
</dbReference>
<comment type="caution">
    <text evidence="18">The sequence shown here is derived from an EMBL/GenBank/DDBJ whole genome shotgun (WGS) entry which is preliminary data.</text>
</comment>
<evidence type="ECO:0000256" key="11">
    <source>
        <dbReference type="ARBA" id="ARBA00023166"/>
    </source>
</evidence>
<evidence type="ECO:0000256" key="12">
    <source>
        <dbReference type="ARBA" id="ARBA00023221"/>
    </source>
</evidence>